<evidence type="ECO:0000313" key="6">
    <source>
        <dbReference type="EMBL" id="SDY82244.1"/>
    </source>
</evidence>
<feature type="chain" id="PRO_5011753812" evidence="4">
    <location>
        <begin position="35"/>
        <end position="1387"/>
    </location>
</feature>
<accession>A0A1H3N0G0</accession>
<evidence type="ECO:0000256" key="4">
    <source>
        <dbReference type="SAM" id="SignalP"/>
    </source>
</evidence>
<organism evidence="6 7">
    <name type="scientific">Herbiconiux ginsengi</name>
    <dbReference type="NCBI Taxonomy" id="381665"/>
    <lineage>
        <taxon>Bacteria</taxon>
        <taxon>Bacillati</taxon>
        <taxon>Actinomycetota</taxon>
        <taxon>Actinomycetes</taxon>
        <taxon>Micrococcales</taxon>
        <taxon>Microbacteriaceae</taxon>
        <taxon>Herbiconiux</taxon>
    </lineage>
</organism>
<keyword evidence="1" id="KW-1015">Disulfide bond</keyword>
<dbReference type="Pfam" id="PF07679">
    <property type="entry name" value="I-set"/>
    <property type="match status" value="1"/>
</dbReference>
<keyword evidence="7" id="KW-1185">Reference proteome</keyword>
<dbReference type="PANTHER" id="PTHR44170">
    <property type="entry name" value="PROTEIN SIDEKICK"/>
    <property type="match status" value="1"/>
</dbReference>
<keyword evidence="4" id="KW-0732">Signal</keyword>
<dbReference type="InterPro" id="IPR013098">
    <property type="entry name" value="Ig_I-set"/>
</dbReference>
<keyword evidence="3" id="KW-0812">Transmembrane</keyword>
<dbReference type="STRING" id="381665.SAMN05216554_1636"/>
<dbReference type="InterPro" id="IPR036179">
    <property type="entry name" value="Ig-like_dom_sf"/>
</dbReference>
<dbReference type="OrthoDB" id="4986522at2"/>
<feature type="transmembrane region" description="Helical" evidence="3">
    <location>
        <begin position="1361"/>
        <end position="1381"/>
    </location>
</feature>
<name>A0A1H3N0G0_9MICO</name>
<feature type="region of interest" description="Disordered" evidence="2">
    <location>
        <begin position="112"/>
        <end position="132"/>
    </location>
</feature>
<feature type="domain" description="Immunoglobulin I-set" evidence="5">
    <location>
        <begin position="675"/>
        <end position="756"/>
    </location>
</feature>
<evidence type="ECO:0000256" key="2">
    <source>
        <dbReference type="SAM" id="MobiDB-lite"/>
    </source>
</evidence>
<proteinExistence type="predicted"/>
<reference evidence="6 7" key="1">
    <citation type="submission" date="2016-10" db="EMBL/GenBank/DDBJ databases">
        <authorList>
            <person name="de Groot N.N."/>
        </authorList>
    </citation>
    <scope>NUCLEOTIDE SEQUENCE [LARGE SCALE GENOMIC DNA]</scope>
    <source>
        <strain evidence="6 7">CGMCC 4.3491</strain>
    </source>
</reference>
<gene>
    <name evidence="6" type="ORF">SAMN05216554_1636</name>
</gene>
<keyword evidence="3" id="KW-1133">Transmembrane helix</keyword>
<dbReference type="GO" id="GO:0005975">
    <property type="term" value="P:carbohydrate metabolic process"/>
    <property type="evidence" value="ECO:0007669"/>
    <property type="project" value="UniProtKB-ARBA"/>
</dbReference>
<dbReference type="InterPro" id="IPR013783">
    <property type="entry name" value="Ig-like_fold"/>
</dbReference>
<evidence type="ECO:0000313" key="7">
    <source>
        <dbReference type="Proteomes" id="UP000198891"/>
    </source>
</evidence>
<dbReference type="PANTHER" id="PTHR44170:SF6">
    <property type="entry name" value="CONTACTIN"/>
    <property type="match status" value="1"/>
</dbReference>
<dbReference type="Gene3D" id="2.60.40.230">
    <property type="entry name" value="Neocarzinostatin-like"/>
    <property type="match status" value="1"/>
</dbReference>
<evidence type="ECO:0000259" key="5">
    <source>
        <dbReference type="Pfam" id="PF07679"/>
    </source>
</evidence>
<dbReference type="GO" id="GO:0016020">
    <property type="term" value="C:membrane"/>
    <property type="evidence" value="ECO:0007669"/>
    <property type="project" value="UniProtKB-SubCell"/>
</dbReference>
<dbReference type="Gene3D" id="2.60.40.10">
    <property type="entry name" value="Immunoglobulins"/>
    <property type="match status" value="1"/>
</dbReference>
<evidence type="ECO:0000256" key="3">
    <source>
        <dbReference type="SAM" id="Phobius"/>
    </source>
</evidence>
<feature type="signal peptide" evidence="4">
    <location>
        <begin position="1"/>
        <end position="34"/>
    </location>
</feature>
<dbReference type="RefSeq" id="WP_139256652.1">
    <property type="nucleotide sequence ID" value="NZ_FNPZ01000001.1"/>
</dbReference>
<dbReference type="EMBL" id="FNPZ01000001">
    <property type="protein sequence ID" value="SDY82244.1"/>
    <property type="molecule type" value="Genomic_DNA"/>
</dbReference>
<evidence type="ECO:0000256" key="1">
    <source>
        <dbReference type="ARBA" id="ARBA00023157"/>
    </source>
</evidence>
<dbReference type="SUPFAM" id="SSF48726">
    <property type="entry name" value="Immunoglobulin"/>
    <property type="match status" value="2"/>
</dbReference>
<dbReference type="GO" id="GO:0098609">
    <property type="term" value="P:cell-cell adhesion"/>
    <property type="evidence" value="ECO:0007669"/>
    <property type="project" value="TreeGrafter"/>
</dbReference>
<feature type="region of interest" description="Disordered" evidence="2">
    <location>
        <begin position="298"/>
        <end position="322"/>
    </location>
</feature>
<keyword evidence="3" id="KW-0472">Membrane</keyword>
<feature type="compositionally biased region" description="Polar residues" evidence="2">
    <location>
        <begin position="112"/>
        <end position="131"/>
    </location>
</feature>
<protein>
    <submittedName>
        <fullName evidence="6">Immunoglobulin I-set domain-containing protein</fullName>
    </submittedName>
</protein>
<feature type="compositionally biased region" description="Low complexity" evidence="2">
    <location>
        <begin position="305"/>
        <end position="317"/>
    </location>
</feature>
<dbReference type="Proteomes" id="UP000198891">
    <property type="component" value="Unassembled WGS sequence"/>
</dbReference>
<sequence>MKSHRSRTRLGASVAAGLSAALAFGSLVATPAFAAPAEPAPASTEISVDDAVFAWSLNQETGNRSYSGAYNVLSAGAIAKSDASDTIAESEWRATDGNVTIQKPDAEGNYSTATWAGTKTDPTGATITSPTAGRYTGNRVSISGGTGSYDPATDSADIQWHGDFTVAYYGGLTQFTVSDPSLTVTSGQGAVVGTLSGYGTSMEDSSAFTELPAEEAQIAVFTVPVDVTADGIVIAPDYAGVQLTLPEGATAQSTTGANWGAFPQEFVDYQLGTGQASYWYSSGGAADAAKVAQPITIAFPESDPDPGTSGPGTSEPGATPITSATVEFGFNDVHQGASPAGGCNYFVAGKVQGLGSDYRSIDGDVFVVKKHADGSSEVVSVGTRCTPAEGSDLIDQRFLFTEGTGSTSTDGSTDIRWSGAGTVNAYGGLVSWYFENPRLVLDAEGDGSITARVGGFGSSMDDPTVKVPLDPRENVEIATVRGATIVDGRLTIDPVWKNVDYFPLTDAQDPTSARSTTSAIPQAAKDANPNWGSWPESFVDFQYATGLSSYWHTSGLTADPLKPPMPIDVAFEGSAPDYGVLFTKEPVSATLSEGDDVTFEAEAIGQSGTPTLQWQAKKADGDWADLDGETDDELALTGVTVADWNGAFVRAVATLGDRTATSVAATLSVTASAAPVFTTQPTDVSALVDQSAYFQVEVTGYPAPTYQWQRQLPGGEWENVASDGTYSWYNLYPITLADDGTGIRVIATNATGSVTSDEVHLSVSTLPATITAQPKSLTVFEGGSGWLAAWIDGAPYPRFQWERSTDGTTWEQVPGAIDNVLDFGLITPEIASYSYRLTATNGLASVVTDAATVTILPTSDTPIFVTPGENLDPAVDNTLRFALGKLPALPQGASGLFHIGVVEKSVWQPGDDPIDYSSFVPLAVGNYSAGDLSFATGEIVVPAGSLDPAKEYGVAMMFEPRRGSDALPQFDLYVPITVAQPAVPTVTVSKTSGLDPNGETITVTGSGFLPHAPDTDGAGQPLSGFGGAYVVFGKFADAWQPSAGAPSSARPGIDIRWGVHAADLETIGGASRGAIEITADGTFETTLTVKSGAFDKEGSYGVYTYAGGGAIYAPFETANPVTLNEAAPAVTAQPSGLAVPATPAAGDPVALFTVGVTGAPAPTVQWQSKAVDGDWADVAGATSTTLALPYAAGDDGVSVRAVVANGLGSVTSDAAVLTVTPDPVDPVDPVEPSAPLIPLTDEELAAAPQGTVSILGIDGDVVTISVGTEHAGSFVGTEVHSAPAFLGWSAVSSAGTTTATLPADLPAGEHHLVVRAADGSVIGWAVFTAADETVVTPIDPGETRPAGGSGAVALSDTGFEAAGWLAGALFLLVAGAGAVAIRRVRRS</sequence>